<keyword evidence="4" id="KW-0808">Transferase</keyword>
<feature type="transmembrane region" description="Helical" evidence="9">
    <location>
        <begin position="85"/>
        <end position="106"/>
    </location>
</feature>
<dbReference type="Pfam" id="PF04922">
    <property type="entry name" value="DIE2_ALG10"/>
    <property type="match status" value="1"/>
</dbReference>
<dbReference type="InterPro" id="IPR016900">
    <property type="entry name" value="Alg10"/>
</dbReference>
<dbReference type="OrthoDB" id="571043at2"/>
<keyword evidence="5 9" id="KW-0812">Transmembrane</keyword>
<accession>A0A1M6MRW7</accession>
<evidence type="ECO:0000256" key="7">
    <source>
        <dbReference type="ARBA" id="ARBA00022989"/>
    </source>
</evidence>
<feature type="transmembrane region" description="Helical" evidence="9">
    <location>
        <begin position="127"/>
        <end position="152"/>
    </location>
</feature>
<dbReference type="AlphaFoldDB" id="A0A1M6MRW7"/>
<dbReference type="RefSeq" id="WP_073476075.1">
    <property type="nucleotide sequence ID" value="NZ_FQZU01000013.1"/>
</dbReference>
<evidence type="ECO:0000256" key="6">
    <source>
        <dbReference type="ARBA" id="ARBA00022824"/>
    </source>
</evidence>
<keyword evidence="7 9" id="KW-1133">Transmembrane helix</keyword>
<feature type="transmembrane region" description="Helical" evidence="9">
    <location>
        <begin position="201"/>
        <end position="222"/>
    </location>
</feature>
<protein>
    <submittedName>
        <fullName evidence="10">DIE2/ALG10 family protein</fullName>
    </submittedName>
</protein>
<feature type="transmembrane region" description="Helical" evidence="9">
    <location>
        <begin position="316"/>
        <end position="337"/>
    </location>
</feature>
<evidence type="ECO:0000313" key="11">
    <source>
        <dbReference type="Proteomes" id="UP000183994"/>
    </source>
</evidence>
<feature type="transmembrane region" description="Helical" evidence="9">
    <location>
        <begin position="242"/>
        <end position="260"/>
    </location>
</feature>
<dbReference type="STRING" id="1121393.SAMN02745216_02417"/>
<keyword evidence="11" id="KW-1185">Reference proteome</keyword>
<keyword evidence="8 9" id="KW-0472">Membrane</keyword>
<reference evidence="11" key="1">
    <citation type="submission" date="2016-11" db="EMBL/GenBank/DDBJ databases">
        <authorList>
            <person name="Varghese N."/>
            <person name="Submissions S."/>
        </authorList>
    </citation>
    <scope>NUCLEOTIDE SEQUENCE [LARGE SCALE GENOMIC DNA]</scope>
    <source>
        <strain evidence="11">DSM 16219</strain>
    </source>
</reference>
<evidence type="ECO:0000256" key="8">
    <source>
        <dbReference type="ARBA" id="ARBA00023136"/>
    </source>
</evidence>
<dbReference type="GO" id="GO:0106073">
    <property type="term" value="F:dolichyl pyrophosphate Glc2Man9GlcNAc2 alpha-1,2-glucosyltransferase activity"/>
    <property type="evidence" value="ECO:0007669"/>
    <property type="project" value="InterPro"/>
</dbReference>
<evidence type="ECO:0000256" key="3">
    <source>
        <dbReference type="ARBA" id="ARBA00022676"/>
    </source>
</evidence>
<keyword evidence="6" id="KW-0256">Endoplasmic reticulum</keyword>
<gene>
    <name evidence="10" type="ORF">SAMN02745216_02417</name>
</gene>
<evidence type="ECO:0000256" key="4">
    <source>
        <dbReference type="ARBA" id="ARBA00022679"/>
    </source>
</evidence>
<comment type="pathway">
    <text evidence="2">Protein modification; protein glycosylation.</text>
</comment>
<feature type="transmembrane region" description="Helical" evidence="9">
    <location>
        <begin position="158"/>
        <end position="189"/>
    </location>
</feature>
<evidence type="ECO:0000256" key="1">
    <source>
        <dbReference type="ARBA" id="ARBA00004477"/>
    </source>
</evidence>
<feature type="transmembrane region" description="Helical" evidence="9">
    <location>
        <begin position="349"/>
        <end position="370"/>
    </location>
</feature>
<feature type="transmembrane region" description="Helical" evidence="9">
    <location>
        <begin position="267"/>
        <end position="285"/>
    </location>
</feature>
<keyword evidence="3" id="KW-0328">Glycosyltransferase</keyword>
<proteinExistence type="predicted"/>
<dbReference type="EMBL" id="FQZU01000013">
    <property type="protein sequence ID" value="SHJ86152.1"/>
    <property type="molecule type" value="Genomic_DNA"/>
</dbReference>
<evidence type="ECO:0000256" key="5">
    <source>
        <dbReference type="ARBA" id="ARBA00022692"/>
    </source>
</evidence>
<dbReference type="Proteomes" id="UP000183994">
    <property type="component" value="Unassembled WGS sequence"/>
</dbReference>
<organism evidence="10 11">
    <name type="scientific">Desulfatibacillum alkenivorans DSM 16219</name>
    <dbReference type="NCBI Taxonomy" id="1121393"/>
    <lineage>
        <taxon>Bacteria</taxon>
        <taxon>Pseudomonadati</taxon>
        <taxon>Thermodesulfobacteriota</taxon>
        <taxon>Desulfobacteria</taxon>
        <taxon>Desulfobacterales</taxon>
        <taxon>Desulfatibacillaceae</taxon>
        <taxon>Desulfatibacillum</taxon>
    </lineage>
</organism>
<evidence type="ECO:0000256" key="2">
    <source>
        <dbReference type="ARBA" id="ARBA00004922"/>
    </source>
</evidence>
<comment type="subcellular location">
    <subcellularLocation>
        <location evidence="1">Endoplasmic reticulum membrane</location>
        <topology evidence="1">Multi-pass membrane protein</topology>
    </subcellularLocation>
</comment>
<evidence type="ECO:0000256" key="9">
    <source>
        <dbReference type="SAM" id="Phobius"/>
    </source>
</evidence>
<sequence>MYLRSLSIFLLITTLAYGAGIALMQQLTGFYHIPVHDEVHFLEAIKLFGAEISLHSLASYNETSGPLPFVLYGLWGRLFGFEAPALRFLSLLLGFTALGLIHNFLYNVIENKKHALAAAFLFAANPYTMALTVLIYTDMAALAFLFAAMIAAREEKPWLYGFCMALALISRQFFVFFPLAVGGAALLRLVVNRQWAAYKMALASIISTFPLLLLMIVVWGGLCPENAAKAAWVDGMTGFHPRFAILYASLTAVYVLPLLIVKAREIYQPWIVGFSLAASLLYWIFPPGASPSGLQFGLVFTGFFHRLICLVSSAGWFYHAVMFLFFLAGAPLVLGFFREAGRSILERKFDVIFLINLSLVLFYATMPFSYLAWEKYLLPALPLASASIFALKGACS</sequence>
<name>A0A1M6MRW7_9BACT</name>
<dbReference type="GO" id="GO:0006488">
    <property type="term" value="P:dolichol-linked oligosaccharide biosynthetic process"/>
    <property type="evidence" value="ECO:0007669"/>
    <property type="project" value="InterPro"/>
</dbReference>
<evidence type="ECO:0000313" key="10">
    <source>
        <dbReference type="EMBL" id="SHJ86152.1"/>
    </source>
</evidence>